<dbReference type="AlphaFoldDB" id="A0AAV9BE17"/>
<protein>
    <submittedName>
        <fullName evidence="2">Uncharacterized protein</fullName>
    </submittedName>
</protein>
<feature type="compositionally biased region" description="Polar residues" evidence="1">
    <location>
        <begin position="19"/>
        <end position="28"/>
    </location>
</feature>
<evidence type="ECO:0000313" key="2">
    <source>
        <dbReference type="EMBL" id="KAK1274592.1"/>
    </source>
</evidence>
<accession>A0AAV9BE17</accession>
<feature type="region of interest" description="Disordered" evidence="1">
    <location>
        <begin position="1"/>
        <end position="226"/>
    </location>
</feature>
<reference evidence="2" key="2">
    <citation type="submission" date="2023-06" db="EMBL/GenBank/DDBJ databases">
        <authorList>
            <person name="Ma L."/>
            <person name="Liu K.-W."/>
            <person name="Li Z."/>
            <person name="Hsiao Y.-Y."/>
            <person name="Qi Y."/>
            <person name="Fu T."/>
            <person name="Tang G."/>
            <person name="Zhang D."/>
            <person name="Sun W.-H."/>
            <person name="Liu D.-K."/>
            <person name="Li Y."/>
            <person name="Chen G.-Z."/>
            <person name="Liu X.-D."/>
            <person name="Liao X.-Y."/>
            <person name="Jiang Y.-T."/>
            <person name="Yu X."/>
            <person name="Hao Y."/>
            <person name="Huang J."/>
            <person name="Zhao X.-W."/>
            <person name="Ke S."/>
            <person name="Chen Y.-Y."/>
            <person name="Wu W.-L."/>
            <person name="Hsu J.-L."/>
            <person name="Lin Y.-F."/>
            <person name="Huang M.-D."/>
            <person name="Li C.-Y."/>
            <person name="Huang L."/>
            <person name="Wang Z.-W."/>
            <person name="Zhao X."/>
            <person name="Zhong W.-Y."/>
            <person name="Peng D.-H."/>
            <person name="Ahmad S."/>
            <person name="Lan S."/>
            <person name="Zhang J.-S."/>
            <person name="Tsai W.-C."/>
            <person name="Van De Peer Y."/>
            <person name="Liu Z.-J."/>
        </authorList>
    </citation>
    <scope>NUCLEOTIDE SEQUENCE</scope>
    <source>
        <strain evidence="2">SCP</strain>
        <tissue evidence="2">Leaves</tissue>
    </source>
</reference>
<organism evidence="2 3">
    <name type="scientific">Acorus gramineus</name>
    <name type="common">Dwarf sweet flag</name>
    <dbReference type="NCBI Taxonomy" id="55184"/>
    <lineage>
        <taxon>Eukaryota</taxon>
        <taxon>Viridiplantae</taxon>
        <taxon>Streptophyta</taxon>
        <taxon>Embryophyta</taxon>
        <taxon>Tracheophyta</taxon>
        <taxon>Spermatophyta</taxon>
        <taxon>Magnoliopsida</taxon>
        <taxon>Liliopsida</taxon>
        <taxon>Acoraceae</taxon>
        <taxon>Acorus</taxon>
    </lineage>
</organism>
<dbReference type="EMBL" id="JAUJYN010000004">
    <property type="protein sequence ID" value="KAK1274592.1"/>
    <property type="molecule type" value="Genomic_DNA"/>
</dbReference>
<dbReference type="PANTHER" id="PTHR13690:SF80">
    <property type="entry name" value="BZIP TRANSCRIPTION FACTOR FAMILY PROTEIN-RELATED"/>
    <property type="match status" value="1"/>
</dbReference>
<feature type="compositionally biased region" description="Low complexity" evidence="1">
    <location>
        <begin position="32"/>
        <end position="48"/>
    </location>
</feature>
<keyword evidence="3" id="KW-1185">Reference proteome</keyword>
<proteinExistence type="predicted"/>
<evidence type="ECO:0000256" key="1">
    <source>
        <dbReference type="SAM" id="MobiDB-lite"/>
    </source>
</evidence>
<dbReference type="PANTHER" id="PTHR13690">
    <property type="entry name" value="TRANSCRIPTION FACTOR POSF21-RELATED"/>
    <property type="match status" value="1"/>
</dbReference>
<name>A0AAV9BE17_ACOGR</name>
<feature type="compositionally biased region" description="Low complexity" evidence="1">
    <location>
        <begin position="108"/>
        <end position="136"/>
    </location>
</feature>
<comment type="caution">
    <text evidence="2">The sequence shown here is derived from an EMBL/GenBank/DDBJ whole genome shotgun (WGS) entry which is preliminary data.</text>
</comment>
<feature type="compositionally biased region" description="Basic and acidic residues" evidence="1">
    <location>
        <begin position="247"/>
        <end position="256"/>
    </location>
</feature>
<gene>
    <name evidence="2" type="ORF">QJS04_geneDACA015215</name>
</gene>
<feature type="compositionally biased region" description="Pro residues" evidence="1">
    <location>
        <begin position="188"/>
        <end position="202"/>
    </location>
</feature>
<dbReference type="GO" id="GO:0005634">
    <property type="term" value="C:nucleus"/>
    <property type="evidence" value="ECO:0007669"/>
    <property type="project" value="TreeGrafter"/>
</dbReference>
<feature type="region of interest" description="Disordered" evidence="1">
    <location>
        <begin position="240"/>
        <end position="307"/>
    </location>
</feature>
<dbReference type="GO" id="GO:0003700">
    <property type="term" value="F:DNA-binding transcription factor activity"/>
    <property type="evidence" value="ECO:0007669"/>
    <property type="project" value="TreeGrafter"/>
</dbReference>
<sequence length="474" mass="50571">MNSMEETDDSSRNDMMQRLQFSFSSNPLQRYPFQNQSPPSNPFSNPSQIRSSALLRHLPQSDAATANKRGIPPVSPYRPPSPAQNPPSGGGGPNPQPCHTRSLSQPAFYSFDSFPPLSPSPYKDSSSPSPSATSDPVLADVSMDDGGNRDALPPSPAPLPPRKAAHRRSLSEVSFSFPGLGGALSAAAPPPLPRPFDRPIPPAKLVKQESSDWEKDVGDRGDPKSDEDLFAAYMNLEQIDTLNSSGTDDKREDLDSRASGSRTNGVDSSDNEAESSLSTQRGGNPSPNVSNNHHKRSHAGGDVGAPRHCRSISMDSFIMGKMNFGDESPNIPPSPGPRLGQHSHSNTMDGVTNSTFSLDFGNGEFSTSDLKKIMANEKLAEMAMVDPKRVKRKVLGFVLMIEFVQSPLFGVAYGGFCSVQDTCQPAICGTLQGAEDAVYLGVGAEGADTADGSDHVVGATDFVTKGLCRAYQSE</sequence>
<evidence type="ECO:0000313" key="3">
    <source>
        <dbReference type="Proteomes" id="UP001179952"/>
    </source>
</evidence>
<feature type="compositionally biased region" description="Polar residues" evidence="1">
    <location>
        <begin position="258"/>
        <end position="291"/>
    </location>
</feature>
<feature type="compositionally biased region" description="Basic and acidic residues" evidence="1">
    <location>
        <begin position="206"/>
        <end position="226"/>
    </location>
</feature>
<feature type="compositionally biased region" description="Pro residues" evidence="1">
    <location>
        <begin position="73"/>
        <end position="85"/>
    </location>
</feature>
<reference evidence="2" key="1">
    <citation type="journal article" date="2023" name="Nat. Commun.">
        <title>Diploid and tetraploid genomes of Acorus and the evolution of monocots.</title>
        <authorList>
            <person name="Ma L."/>
            <person name="Liu K.W."/>
            <person name="Li Z."/>
            <person name="Hsiao Y.Y."/>
            <person name="Qi Y."/>
            <person name="Fu T."/>
            <person name="Tang G.D."/>
            <person name="Zhang D."/>
            <person name="Sun W.H."/>
            <person name="Liu D.K."/>
            <person name="Li Y."/>
            <person name="Chen G.Z."/>
            <person name="Liu X.D."/>
            <person name="Liao X.Y."/>
            <person name="Jiang Y.T."/>
            <person name="Yu X."/>
            <person name="Hao Y."/>
            <person name="Huang J."/>
            <person name="Zhao X.W."/>
            <person name="Ke S."/>
            <person name="Chen Y.Y."/>
            <person name="Wu W.L."/>
            <person name="Hsu J.L."/>
            <person name="Lin Y.F."/>
            <person name="Huang M.D."/>
            <person name="Li C.Y."/>
            <person name="Huang L."/>
            <person name="Wang Z.W."/>
            <person name="Zhao X."/>
            <person name="Zhong W.Y."/>
            <person name="Peng D.H."/>
            <person name="Ahmad S."/>
            <person name="Lan S."/>
            <person name="Zhang J.S."/>
            <person name="Tsai W.C."/>
            <person name="Van de Peer Y."/>
            <person name="Liu Z.J."/>
        </authorList>
    </citation>
    <scope>NUCLEOTIDE SEQUENCE</scope>
    <source>
        <strain evidence="2">SCP</strain>
    </source>
</reference>
<dbReference type="Proteomes" id="UP001179952">
    <property type="component" value="Unassembled WGS sequence"/>
</dbReference>